<protein>
    <submittedName>
        <fullName evidence="5">GntR family transcriptional regulator</fullName>
    </submittedName>
</protein>
<organism evidence="5 6">
    <name type="scientific">Solirubrobacter deserti</name>
    <dbReference type="NCBI Taxonomy" id="2282478"/>
    <lineage>
        <taxon>Bacteria</taxon>
        <taxon>Bacillati</taxon>
        <taxon>Actinomycetota</taxon>
        <taxon>Thermoleophilia</taxon>
        <taxon>Solirubrobacterales</taxon>
        <taxon>Solirubrobacteraceae</taxon>
        <taxon>Solirubrobacter</taxon>
    </lineage>
</organism>
<dbReference type="RefSeq" id="WP_238931603.1">
    <property type="nucleotide sequence ID" value="NZ_JAPCID010000037.1"/>
</dbReference>
<dbReference type="InterPro" id="IPR000524">
    <property type="entry name" value="Tscrpt_reg_HTH_GntR"/>
</dbReference>
<proteinExistence type="predicted"/>
<keyword evidence="6" id="KW-1185">Reference proteome</keyword>
<comment type="caution">
    <text evidence="5">The sequence shown here is derived from an EMBL/GenBank/DDBJ whole genome shotgun (WGS) entry which is preliminary data.</text>
</comment>
<sequence>MSPTIAGSVAVSIVPSSTDAVPAVQSAAQRAYAHVKERLLDGRFPGGTLLSENALARELGISRTPLRQAFGQLEAEGLVELYPRRGALVVPISASEADDVHEARELIECHCARRAAETGGEELTAQLEEAIAAQERALSSAGAGFAQADRRFHRAIIAAAGNVLLARSYDALADRHQRIAATTVARDPSRIERFIVEHRAITEALANGEGEKAAELLRTHLGGARALARRRA</sequence>
<dbReference type="PANTHER" id="PTHR43537">
    <property type="entry name" value="TRANSCRIPTIONAL REGULATOR, GNTR FAMILY"/>
    <property type="match status" value="1"/>
</dbReference>
<name>A0ABT4RP29_9ACTN</name>
<dbReference type="SUPFAM" id="SSF46785">
    <property type="entry name" value="Winged helix' DNA-binding domain"/>
    <property type="match status" value="1"/>
</dbReference>
<accession>A0ABT4RP29</accession>
<evidence type="ECO:0000313" key="6">
    <source>
        <dbReference type="Proteomes" id="UP001147700"/>
    </source>
</evidence>
<dbReference type="SUPFAM" id="SSF48008">
    <property type="entry name" value="GntR ligand-binding domain-like"/>
    <property type="match status" value="1"/>
</dbReference>
<evidence type="ECO:0000256" key="1">
    <source>
        <dbReference type="ARBA" id="ARBA00023015"/>
    </source>
</evidence>
<evidence type="ECO:0000259" key="4">
    <source>
        <dbReference type="PROSITE" id="PS50949"/>
    </source>
</evidence>
<dbReference type="InterPro" id="IPR011711">
    <property type="entry name" value="GntR_C"/>
</dbReference>
<dbReference type="Pfam" id="PF00392">
    <property type="entry name" value="GntR"/>
    <property type="match status" value="1"/>
</dbReference>
<reference evidence="5" key="1">
    <citation type="submission" date="2022-10" db="EMBL/GenBank/DDBJ databases">
        <title>The WGS of Solirubrobacter sp. CPCC 204708.</title>
        <authorList>
            <person name="Jiang Z."/>
        </authorList>
    </citation>
    <scope>NUCLEOTIDE SEQUENCE</scope>
    <source>
        <strain evidence="5">CPCC 204708</strain>
    </source>
</reference>
<dbReference type="SMART" id="SM00345">
    <property type="entry name" value="HTH_GNTR"/>
    <property type="match status" value="1"/>
</dbReference>
<evidence type="ECO:0000256" key="3">
    <source>
        <dbReference type="ARBA" id="ARBA00023163"/>
    </source>
</evidence>
<gene>
    <name evidence="5" type="ORF">OJ962_22630</name>
</gene>
<dbReference type="PROSITE" id="PS50949">
    <property type="entry name" value="HTH_GNTR"/>
    <property type="match status" value="1"/>
</dbReference>
<evidence type="ECO:0000313" key="5">
    <source>
        <dbReference type="EMBL" id="MDA0140313.1"/>
    </source>
</evidence>
<dbReference type="Pfam" id="PF07729">
    <property type="entry name" value="FCD"/>
    <property type="match status" value="1"/>
</dbReference>
<dbReference type="Proteomes" id="UP001147700">
    <property type="component" value="Unassembled WGS sequence"/>
</dbReference>
<dbReference type="InterPro" id="IPR036388">
    <property type="entry name" value="WH-like_DNA-bd_sf"/>
</dbReference>
<dbReference type="InterPro" id="IPR008920">
    <property type="entry name" value="TF_FadR/GntR_C"/>
</dbReference>
<dbReference type="InterPro" id="IPR036390">
    <property type="entry name" value="WH_DNA-bd_sf"/>
</dbReference>
<dbReference type="PRINTS" id="PR00035">
    <property type="entry name" value="HTHGNTR"/>
</dbReference>
<dbReference type="Gene3D" id="1.10.10.10">
    <property type="entry name" value="Winged helix-like DNA-binding domain superfamily/Winged helix DNA-binding domain"/>
    <property type="match status" value="1"/>
</dbReference>
<evidence type="ECO:0000256" key="2">
    <source>
        <dbReference type="ARBA" id="ARBA00023125"/>
    </source>
</evidence>
<dbReference type="CDD" id="cd07377">
    <property type="entry name" value="WHTH_GntR"/>
    <property type="match status" value="1"/>
</dbReference>
<keyword evidence="3" id="KW-0804">Transcription</keyword>
<dbReference type="Gene3D" id="1.20.120.530">
    <property type="entry name" value="GntR ligand-binding domain-like"/>
    <property type="match status" value="1"/>
</dbReference>
<dbReference type="EMBL" id="JAPCID010000037">
    <property type="protein sequence ID" value="MDA0140313.1"/>
    <property type="molecule type" value="Genomic_DNA"/>
</dbReference>
<keyword evidence="1" id="KW-0805">Transcription regulation</keyword>
<dbReference type="PANTHER" id="PTHR43537:SF24">
    <property type="entry name" value="GLUCONATE OPERON TRANSCRIPTIONAL REPRESSOR"/>
    <property type="match status" value="1"/>
</dbReference>
<keyword evidence="2" id="KW-0238">DNA-binding</keyword>
<feature type="domain" description="HTH gntR-type" evidence="4">
    <location>
        <begin position="25"/>
        <end position="92"/>
    </location>
</feature>
<dbReference type="SMART" id="SM00895">
    <property type="entry name" value="FCD"/>
    <property type="match status" value="1"/>
</dbReference>